<sequence length="417" mass="45866">MIPRYVEGRILALQRARAFFEEKVYRVGFPDSLQAFSRATSIEVGGDYQIGLAAATTSSKALNVIITGPAYNYVHVYCQKSPPDEVTAVTGWEKGDEGFWSFTPAPVRGFTNQPGDFDPIQVFFDVSEDLELEAMVGKCMWTRASAVKSSQITQGLVIRTSQGARWALTVGHSFDDTASTSAENAVKFCGLAPPAVPHGPPQECAQCRANKCNSECKTLPLNTQVTVTSGLNNIVTFNPEVDSLNWLDFGAYNIPTNNALQLNTLSVGEVILRTGQLHINNPTAYDEIAGPINGIQGVATDLLDIDYLQYLLELRPTGIFLFKRGKKTGWTFARLLTVTKTRIRAECIGQKTGKGDCGAIWWVVDAFSKTASPVGYHRARNNTVAYIVPYLTALEQLVVADQRFNGYQFQSLDSYTW</sequence>
<dbReference type="EMBL" id="WIWS01000196">
    <property type="protein sequence ID" value="KAF3198940.1"/>
    <property type="molecule type" value="Genomic_DNA"/>
</dbReference>
<gene>
    <name evidence="1" type="ORF">TWF106_004065</name>
</gene>
<protein>
    <submittedName>
        <fullName evidence="1">Uncharacterized protein</fullName>
    </submittedName>
</protein>
<organism evidence="1 2">
    <name type="scientific">Orbilia oligospora</name>
    <name type="common">Nematode-trapping fungus</name>
    <name type="synonym">Arthrobotrys oligospora</name>
    <dbReference type="NCBI Taxonomy" id="2813651"/>
    <lineage>
        <taxon>Eukaryota</taxon>
        <taxon>Fungi</taxon>
        <taxon>Dikarya</taxon>
        <taxon>Ascomycota</taxon>
        <taxon>Pezizomycotina</taxon>
        <taxon>Orbiliomycetes</taxon>
        <taxon>Orbiliales</taxon>
        <taxon>Orbiliaceae</taxon>
        <taxon>Orbilia</taxon>
    </lineage>
</organism>
<evidence type="ECO:0000313" key="2">
    <source>
        <dbReference type="Proteomes" id="UP000472727"/>
    </source>
</evidence>
<dbReference type="AlphaFoldDB" id="A0A7C8Q6H7"/>
<reference evidence="1 2" key="1">
    <citation type="submission" date="2019-06" db="EMBL/GenBank/DDBJ databases">
        <authorList>
            <person name="Palmer J.M."/>
        </authorList>
    </citation>
    <scope>NUCLEOTIDE SEQUENCE [LARGE SCALE GENOMIC DNA]</scope>
    <source>
        <strain evidence="1 2">TWF106</strain>
    </source>
</reference>
<dbReference type="Proteomes" id="UP000472727">
    <property type="component" value="Unassembled WGS sequence"/>
</dbReference>
<comment type="caution">
    <text evidence="1">The sequence shown here is derived from an EMBL/GenBank/DDBJ whole genome shotgun (WGS) entry which is preliminary data.</text>
</comment>
<accession>A0A7C8Q6H7</accession>
<name>A0A7C8Q6H7_ORBOL</name>
<evidence type="ECO:0000313" key="1">
    <source>
        <dbReference type="EMBL" id="KAF3198940.1"/>
    </source>
</evidence>
<proteinExistence type="predicted"/>